<dbReference type="EMBL" id="JARQZJ010000093">
    <property type="protein sequence ID" value="KAK9884758.1"/>
    <property type="molecule type" value="Genomic_DNA"/>
</dbReference>
<gene>
    <name evidence="1" type="ORF">WA026_007606</name>
</gene>
<keyword evidence="2" id="KW-1185">Reference proteome</keyword>
<sequence>MSSMKIKRLETVDPPRLKPCCSSISSNQTRLVIGDEPIQDFTHIGLNRYTSIISLNTYPRLKNRYNEALLQNDGKRSELRDKLNIRQRGPEMPNQHFFEIILRIPSGAELSLHFISPINPNISEKVDWHELRFKELPASNSGGTHHLIHHIWFPLSIA</sequence>
<dbReference type="Proteomes" id="UP001431783">
    <property type="component" value="Unassembled WGS sequence"/>
</dbReference>
<reference evidence="1 2" key="1">
    <citation type="submission" date="2023-03" db="EMBL/GenBank/DDBJ databases">
        <title>Genome insight into feeding habits of ladybird beetles.</title>
        <authorList>
            <person name="Li H.-S."/>
            <person name="Huang Y.-H."/>
            <person name="Pang H."/>
        </authorList>
    </citation>
    <scope>NUCLEOTIDE SEQUENCE [LARGE SCALE GENOMIC DNA]</scope>
    <source>
        <strain evidence="1">SYSU_2023b</strain>
        <tissue evidence="1">Whole body</tissue>
    </source>
</reference>
<name>A0AAW1UUE2_9CUCU</name>
<evidence type="ECO:0000313" key="1">
    <source>
        <dbReference type="EMBL" id="KAK9884758.1"/>
    </source>
</evidence>
<dbReference type="AlphaFoldDB" id="A0AAW1UUE2"/>
<protein>
    <submittedName>
        <fullName evidence="1">Uncharacterized protein</fullName>
    </submittedName>
</protein>
<comment type="caution">
    <text evidence="1">The sequence shown here is derived from an EMBL/GenBank/DDBJ whole genome shotgun (WGS) entry which is preliminary data.</text>
</comment>
<proteinExistence type="predicted"/>
<accession>A0AAW1UUE2</accession>
<organism evidence="1 2">
    <name type="scientific">Henosepilachna vigintioctopunctata</name>
    <dbReference type="NCBI Taxonomy" id="420089"/>
    <lineage>
        <taxon>Eukaryota</taxon>
        <taxon>Metazoa</taxon>
        <taxon>Ecdysozoa</taxon>
        <taxon>Arthropoda</taxon>
        <taxon>Hexapoda</taxon>
        <taxon>Insecta</taxon>
        <taxon>Pterygota</taxon>
        <taxon>Neoptera</taxon>
        <taxon>Endopterygota</taxon>
        <taxon>Coleoptera</taxon>
        <taxon>Polyphaga</taxon>
        <taxon>Cucujiformia</taxon>
        <taxon>Coccinelloidea</taxon>
        <taxon>Coccinellidae</taxon>
        <taxon>Epilachninae</taxon>
        <taxon>Epilachnini</taxon>
        <taxon>Henosepilachna</taxon>
    </lineage>
</organism>
<evidence type="ECO:0000313" key="2">
    <source>
        <dbReference type="Proteomes" id="UP001431783"/>
    </source>
</evidence>